<dbReference type="OrthoDB" id="10532983at2759"/>
<evidence type="ECO:0008006" key="3">
    <source>
        <dbReference type="Google" id="ProtNLM"/>
    </source>
</evidence>
<dbReference type="EMBL" id="CABITT030000006">
    <property type="protein sequence ID" value="VVB09392.1"/>
    <property type="molecule type" value="Genomic_DNA"/>
</dbReference>
<protein>
    <recommendedName>
        <fullName evidence="3">NYN domain-containing protein</fullName>
    </recommendedName>
</protein>
<evidence type="ECO:0000313" key="1">
    <source>
        <dbReference type="EMBL" id="VVB09392.1"/>
    </source>
</evidence>
<sequence>MKSISVDLYAWRLLNHPDSVVMFVLGDVSRDLAFVNELADLRMSNFRVLLCQPSSARGLIFSPVTRAWYWDSLSLGGPPISDEARSQPLTWKNLLINMCFNQSLVMMSLKNHWLPKNHWSPKNTYLVRAERAVPDRAVTMILIPRSNHKYW</sequence>
<gene>
    <name evidence="1" type="ORF">ANE_LOCUS19836</name>
</gene>
<dbReference type="AlphaFoldDB" id="A0A565C711"/>
<comment type="caution">
    <text evidence="1">The sequence shown here is derived from an EMBL/GenBank/DDBJ whole genome shotgun (WGS) entry which is preliminary data.</text>
</comment>
<evidence type="ECO:0000313" key="2">
    <source>
        <dbReference type="Proteomes" id="UP000489600"/>
    </source>
</evidence>
<dbReference type="Proteomes" id="UP000489600">
    <property type="component" value="Unassembled WGS sequence"/>
</dbReference>
<keyword evidence="2" id="KW-1185">Reference proteome</keyword>
<accession>A0A565C711</accession>
<organism evidence="1 2">
    <name type="scientific">Arabis nemorensis</name>
    <dbReference type="NCBI Taxonomy" id="586526"/>
    <lineage>
        <taxon>Eukaryota</taxon>
        <taxon>Viridiplantae</taxon>
        <taxon>Streptophyta</taxon>
        <taxon>Embryophyta</taxon>
        <taxon>Tracheophyta</taxon>
        <taxon>Spermatophyta</taxon>
        <taxon>Magnoliopsida</taxon>
        <taxon>eudicotyledons</taxon>
        <taxon>Gunneridae</taxon>
        <taxon>Pentapetalae</taxon>
        <taxon>rosids</taxon>
        <taxon>malvids</taxon>
        <taxon>Brassicales</taxon>
        <taxon>Brassicaceae</taxon>
        <taxon>Arabideae</taxon>
        <taxon>Arabis</taxon>
    </lineage>
</organism>
<proteinExistence type="predicted"/>
<reference evidence="1" key="1">
    <citation type="submission" date="2019-07" db="EMBL/GenBank/DDBJ databases">
        <authorList>
            <person name="Dittberner H."/>
        </authorList>
    </citation>
    <scope>NUCLEOTIDE SEQUENCE [LARGE SCALE GENOMIC DNA]</scope>
</reference>
<name>A0A565C711_9BRAS</name>